<keyword evidence="2" id="KW-0813">Transport</keyword>
<dbReference type="InterPro" id="IPR036259">
    <property type="entry name" value="MFS_trans_sf"/>
</dbReference>
<evidence type="ECO:0000256" key="4">
    <source>
        <dbReference type="ARBA" id="ARBA00022989"/>
    </source>
</evidence>
<evidence type="ECO:0000313" key="7">
    <source>
        <dbReference type="EMBL" id="SCP05873.1"/>
    </source>
</evidence>
<feature type="transmembrane region" description="Helical" evidence="6">
    <location>
        <begin position="424"/>
        <end position="443"/>
    </location>
</feature>
<reference evidence="7 8" key="1">
    <citation type="submission" date="2016-06" db="EMBL/GenBank/DDBJ databases">
        <authorList>
            <consortium name="Pathogen Informatics"/>
        </authorList>
    </citation>
    <scope>NUCLEOTIDE SEQUENCE [LARGE SCALE GENOMIC DNA]</scope>
    <source>
        <strain evidence="7">PocGH01</strain>
    </source>
</reference>
<feature type="transmembrane region" description="Helical" evidence="6">
    <location>
        <begin position="387"/>
        <end position="412"/>
    </location>
</feature>
<dbReference type="Gene3D" id="1.20.1250.20">
    <property type="entry name" value="MFS general substrate transporter like domains"/>
    <property type="match status" value="2"/>
</dbReference>
<name>A0A1D3TLS2_PLAOA</name>
<proteinExistence type="predicted"/>
<feature type="transmembrane region" description="Helical" evidence="6">
    <location>
        <begin position="482"/>
        <end position="510"/>
    </location>
</feature>
<feature type="transmembrane region" description="Helical" evidence="6">
    <location>
        <begin position="547"/>
        <end position="568"/>
    </location>
</feature>
<keyword evidence="5 6" id="KW-0472">Membrane</keyword>
<evidence type="ECO:0000256" key="3">
    <source>
        <dbReference type="ARBA" id="ARBA00022692"/>
    </source>
</evidence>
<keyword evidence="4 6" id="KW-1133">Transmembrane helix</keyword>
<dbReference type="OrthoDB" id="370281at2759"/>
<dbReference type="PANTHER" id="PTHR23504:SF31">
    <property type="entry name" value="MAJOR FACILITATOR SUPERFAMILY DOMAIN-CONTAINING PROTEIN 10"/>
    <property type="match status" value="1"/>
</dbReference>
<dbReference type="GO" id="GO:0016020">
    <property type="term" value="C:membrane"/>
    <property type="evidence" value="ECO:0007669"/>
    <property type="project" value="UniProtKB-SubCell"/>
</dbReference>
<keyword evidence="3 6" id="KW-0812">Transmembrane</keyword>
<accession>A0A1D3TLS2</accession>
<dbReference type="Pfam" id="PF07690">
    <property type="entry name" value="MFS_1"/>
    <property type="match status" value="1"/>
</dbReference>
<organism evidence="7 8">
    <name type="scientific">Plasmodium ovale</name>
    <name type="common">malaria parasite P. ovale</name>
    <dbReference type="NCBI Taxonomy" id="36330"/>
    <lineage>
        <taxon>Eukaryota</taxon>
        <taxon>Sar</taxon>
        <taxon>Alveolata</taxon>
        <taxon>Apicomplexa</taxon>
        <taxon>Aconoidasida</taxon>
        <taxon>Haemosporida</taxon>
        <taxon>Plasmodiidae</taxon>
        <taxon>Plasmodium</taxon>
        <taxon>Plasmodium (Plasmodium)</taxon>
    </lineage>
</organism>
<feature type="transmembrane region" description="Helical" evidence="6">
    <location>
        <begin position="178"/>
        <end position="200"/>
    </location>
</feature>
<feature type="transmembrane region" description="Helical" evidence="6">
    <location>
        <begin position="115"/>
        <end position="135"/>
    </location>
</feature>
<gene>
    <name evidence="7" type="primary">MFS6</name>
    <name evidence="7" type="ORF">POCGH01_12074000</name>
</gene>
<feature type="transmembrane region" description="Helical" evidence="6">
    <location>
        <begin position="522"/>
        <end position="541"/>
    </location>
</feature>
<feature type="transmembrane region" description="Helical" evidence="6">
    <location>
        <begin position="63"/>
        <end position="82"/>
    </location>
</feature>
<sequence>MILQKDKENLFYDNEEYEKVKKKTLFKILLTVFIKTLFESFLQPLLPFYILNYYDIEVKELGILLSFYSFSQCIMCLIIGFFSTLNKKYLLIFLILLNLIGIYLFYIKLNFNLLIINRIICGSSSVFIVVVNAIINDLVDKNICIYYTYINIFNAIGIILGPLLSSFFLTIFNFEIILNFNTLGLIVSLLIVLTISSELLSQNQNKIEKNIIKNSHIYTYQNDYISNNNNYIHNGVNNMNRCATTTTNNNNNCNNSNCNNNNCNNNNCNNNNCNNNNCNNNNCNNNLTWSEFKKNNYVNRKNKYTTSSYKKGESSINSYLFNKKTSYSEAPYKGKMFNLYHDEFSDISYQQFLKRKKKKKFILLFVHYIKERLSLLLDRVLTYKFKCLLAICLFRFSSAFSANLMSNIFFVFYNDNVSSDNKQIQISVFVSLSGIIMIFYQYFSFSYILEKFGYNGTAIIGLLIQGTGIILTYHSIKYYNLIFQYISICFIHSCSYAYIEPIIPTIISLFFDKNDQLFSQSIVSFFRYLSLTISPIIYSYYYIENQLFPFFISSCMSIVSIFFVILSFKYHNKMNAPLSY</sequence>
<dbReference type="EMBL" id="LT594593">
    <property type="protein sequence ID" value="SCP05873.1"/>
    <property type="molecule type" value="Genomic_DNA"/>
</dbReference>
<dbReference type="InterPro" id="IPR011701">
    <property type="entry name" value="MFS"/>
</dbReference>
<keyword evidence="8" id="KW-1185">Reference proteome</keyword>
<feature type="transmembrane region" description="Helical" evidence="6">
    <location>
        <begin position="89"/>
        <end position="109"/>
    </location>
</feature>
<dbReference type="VEuPathDB" id="PlasmoDB:POWCR01_120011200"/>
<feature type="transmembrane region" description="Helical" evidence="6">
    <location>
        <begin position="28"/>
        <end position="51"/>
    </location>
</feature>
<dbReference type="AlphaFoldDB" id="A0A1D3TLS2"/>
<comment type="subcellular location">
    <subcellularLocation>
        <location evidence="1">Membrane</location>
        <topology evidence="1">Multi-pass membrane protein</topology>
    </subcellularLocation>
</comment>
<dbReference type="GO" id="GO:0022857">
    <property type="term" value="F:transmembrane transporter activity"/>
    <property type="evidence" value="ECO:0007669"/>
    <property type="project" value="InterPro"/>
</dbReference>
<dbReference type="PANTHER" id="PTHR23504">
    <property type="entry name" value="MAJOR FACILITATOR SUPERFAMILY DOMAIN-CONTAINING PROTEIN 10"/>
    <property type="match status" value="1"/>
</dbReference>
<dbReference type="VEuPathDB" id="PlasmoDB:PocGH01_12074000"/>
<dbReference type="SUPFAM" id="SSF103473">
    <property type="entry name" value="MFS general substrate transporter"/>
    <property type="match status" value="1"/>
</dbReference>
<evidence type="ECO:0000256" key="2">
    <source>
        <dbReference type="ARBA" id="ARBA00022448"/>
    </source>
</evidence>
<evidence type="ECO:0000256" key="5">
    <source>
        <dbReference type="ARBA" id="ARBA00023136"/>
    </source>
</evidence>
<evidence type="ECO:0000313" key="8">
    <source>
        <dbReference type="Proteomes" id="UP000242942"/>
    </source>
</evidence>
<evidence type="ECO:0000256" key="1">
    <source>
        <dbReference type="ARBA" id="ARBA00004141"/>
    </source>
</evidence>
<protein>
    <submittedName>
        <fullName evidence="7">Major facilitator superfamily domain-containing protein, putative</fullName>
    </submittedName>
</protein>
<dbReference type="Proteomes" id="UP000242942">
    <property type="component" value="Chromosome 12"/>
</dbReference>
<feature type="transmembrane region" description="Helical" evidence="6">
    <location>
        <begin position="147"/>
        <end position="172"/>
    </location>
</feature>
<feature type="transmembrane region" description="Helical" evidence="6">
    <location>
        <begin position="455"/>
        <end position="476"/>
    </location>
</feature>
<evidence type="ECO:0000256" key="6">
    <source>
        <dbReference type="SAM" id="Phobius"/>
    </source>
</evidence>